<reference evidence="1" key="1">
    <citation type="journal article" date="2022" name="Int. J. Mol. Sci.">
        <title>Draft Genome of Tanacetum Coccineum: Genomic Comparison of Closely Related Tanacetum-Family Plants.</title>
        <authorList>
            <person name="Yamashiro T."/>
            <person name="Shiraishi A."/>
            <person name="Nakayama K."/>
            <person name="Satake H."/>
        </authorList>
    </citation>
    <scope>NUCLEOTIDE SEQUENCE</scope>
</reference>
<protein>
    <submittedName>
        <fullName evidence="1">Thylakoid assembly 8-like protein, chloroplastic</fullName>
    </submittedName>
</protein>
<dbReference type="PANTHER" id="PTHR46870">
    <property type="entry name" value="PROTEIN THYLAKOID ASSEMBLY 8-LIKE, CHLOROPLASTIC"/>
    <property type="match status" value="1"/>
</dbReference>
<gene>
    <name evidence="1" type="ORF">Tco_1125183</name>
</gene>
<dbReference type="Gene3D" id="1.25.40.10">
    <property type="entry name" value="Tetratricopeptide repeat domain"/>
    <property type="match status" value="1"/>
</dbReference>
<dbReference type="Proteomes" id="UP001151760">
    <property type="component" value="Unassembled WGS sequence"/>
</dbReference>
<evidence type="ECO:0000313" key="1">
    <source>
        <dbReference type="EMBL" id="GJU08753.1"/>
    </source>
</evidence>
<evidence type="ECO:0000313" key="2">
    <source>
        <dbReference type="Proteomes" id="UP001151760"/>
    </source>
</evidence>
<keyword evidence="2" id="KW-1185">Reference proteome</keyword>
<dbReference type="PANTHER" id="PTHR46870:SF2">
    <property type="entry name" value="PROTEIN THYLAKOID ASSEMBLY 8-LIKE, CHLOROPLASTIC"/>
    <property type="match status" value="1"/>
</dbReference>
<comment type="caution">
    <text evidence="1">The sequence shown here is derived from an EMBL/GenBank/DDBJ whole genome shotgun (WGS) entry which is preliminary data.</text>
</comment>
<dbReference type="InterPro" id="IPR011990">
    <property type="entry name" value="TPR-like_helical_dom_sf"/>
</dbReference>
<dbReference type="EMBL" id="BQNB010021664">
    <property type="protein sequence ID" value="GJU08753.1"/>
    <property type="molecule type" value="Genomic_DNA"/>
</dbReference>
<organism evidence="1 2">
    <name type="scientific">Tanacetum coccineum</name>
    <dbReference type="NCBI Taxonomy" id="301880"/>
    <lineage>
        <taxon>Eukaryota</taxon>
        <taxon>Viridiplantae</taxon>
        <taxon>Streptophyta</taxon>
        <taxon>Embryophyta</taxon>
        <taxon>Tracheophyta</taxon>
        <taxon>Spermatophyta</taxon>
        <taxon>Magnoliopsida</taxon>
        <taxon>eudicotyledons</taxon>
        <taxon>Gunneridae</taxon>
        <taxon>Pentapetalae</taxon>
        <taxon>asterids</taxon>
        <taxon>campanulids</taxon>
        <taxon>Asterales</taxon>
        <taxon>Asteraceae</taxon>
        <taxon>Asteroideae</taxon>
        <taxon>Anthemideae</taxon>
        <taxon>Anthemidinae</taxon>
        <taxon>Tanacetum</taxon>
    </lineage>
</organism>
<proteinExistence type="predicted"/>
<sequence length="217" mass="24669">MKIKIWIAFKNADFEFKSRVDTFKDKDRDIRSSLAFTRNSQLDLSFCLYDGDNGGQIDVKRGKKLLGKEALFVILGLKRVKEDDEKLDKFVKTHVSRLLKMDMVAVPNELERQEEVQLAVKGLAVGTVYISAVMRHPLNNVGVSSWFLEISPALSISILMAAFVWVEIEGVPLKTMDYEQLSQELSPGVPGWTPDLLEDSDEEELSMIDSLKKERRT</sequence>
<dbReference type="InterPro" id="IPR044795">
    <property type="entry name" value="THA8L-like"/>
</dbReference>
<name>A0ABQ5J8C4_9ASTR</name>
<reference evidence="1" key="2">
    <citation type="submission" date="2022-01" db="EMBL/GenBank/DDBJ databases">
        <authorList>
            <person name="Yamashiro T."/>
            <person name="Shiraishi A."/>
            <person name="Satake H."/>
            <person name="Nakayama K."/>
        </authorList>
    </citation>
    <scope>NUCLEOTIDE SEQUENCE</scope>
</reference>
<accession>A0ABQ5J8C4</accession>